<dbReference type="Proteomes" id="UP001165960">
    <property type="component" value="Unassembled WGS sequence"/>
</dbReference>
<organism evidence="1 2">
    <name type="scientific">Entomophthora muscae</name>
    <dbReference type="NCBI Taxonomy" id="34485"/>
    <lineage>
        <taxon>Eukaryota</taxon>
        <taxon>Fungi</taxon>
        <taxon>Fungi incertae sedis</taxon>
        <taxon>Zoopagomycota</taxon>
        <taxon>Entomophthoromycotina</taxon>
        <taxon>Entomophthoromycetes</taxon>
        <taxon>Entomophthorales</taxon>
        <taxon>Entomophthoraceae</taxon>
        <taxon>Entomophthora</taxon>
    </lineage>
</organism>
<dbReference type="EMBL" id="QTSX02005848">
    <property type="protein sequence ID" value="KAJ9056928.1"/>
    <property type="molecule type" value="Genomic_DNA"/>
</dbReference>
<protein>
    <submittedName>
        <fullName evidence="1">Vacuolar protein sorting-associated protein 29</fullName>
    </submittedName>
</protein>
<comment type="caution">
    <text evidence="1">The sequence shown here is derived from an EMBL/GenBank/DDBJ whole genome shotgun (WGS) entry which is preliminary data.</text>
</comment>
<proteinExistence type="predicted"/>
<evidence type="ECO:0000313" key="2">
    <source>
        <dbReference type="Proteomes" id="UP001165960"/>
    </source>
</evidence>
<name>A0ACC2S3G9_9FUNG</name>
<accession>A0ACC2S3G9</accession>
<reference evidence="1" key="1">
    <citation type="submission" date="2022-04" db="EMBL/GenBank/DDBJ databases">
        <title>Genome of the entomopathogenic fungus Entomophthora muscae.</title>
        <authorList>
            <person name="Elya C."/>
            <person name="Lovett B.R."/>
            <person name="Lee E."/>
            <person name="Macias A.M."/>
            <person name="Hajek A.E."/>
            <person name="De Bivort B.L."/>
            <person name="Kasson M.T."/>
            <person name="De Fine Licht H.H."/>
            <person name="Stajich J.E."/>
        </authorList>
    </citation>
    <scope>NUCLEOTIDE SEQUENCE</scope>
    <source>
        <strain evidence="1">Berkeley</strain>
    </source>
</reference>
<evidence type="ECO:0000313" key="1">
    <source>
        <dbReference type="EMBL" id="KAJ9056928.1"/>
    </source>
</evidence>
<gene>
    <name evidence="1" type="primary">VPS29_1</name>
    <name evidence="1" type="ORF">DSO57_1027533</name>
</gene>
<sequence length="186" mass="20486">MVLVLVIGDFHIPDRASELPKEFKKLMIPGRIQQILCTGNLCTSDTYEYLRSVCSDVHVVQGDFDNVGSWPLSKTITHGQYKLGLIHGHQIIPWGHPLSLDSQARQMGADILIFGHTHILEAYVSEGAFFVNPGSATGSYTSLGGSASPIPSFVLLDIQDHLVTAYIYKLIDGEVKVEVIEYKKST</sequence>
<keyword evidence="2" id="KW-1185">Reference proteome</keyword>